<dbReference type="OrthoDB" id="2350336at2"/>
<dbReference type="GO" id="GO:0000166">
    <property type="term" value="F:nucleotide binding"/>
    <property type="evidence" value="ECO:0007669"/>
    <property type="project" value="InterPro"/>
</dbReference>
<feature type="domain" description="Gfo/Idh/MocA-like oxidoreductase N-terminal" evidence="2">
    <location>
        <begin position="8"/>
        <end position="121"/>
    </location>
</feature>
<dbReference type="PANTHER" id="PTHR43818">
    <property type="entry name" value="BCDNA.GH03377"/>
    <property type="match status" value="1"/>
</dbReference>
<dbReference type="Pfam" id="PF22725">
    <property type="entry name" value="GFO_IDH_MocA_C3"/>
    <property type="match status" value="1"/>
</dbReference>
<evidence type="ECO:0000259" key="2">
    <source>
        <dbReference type="Pfam" id="PF01408"/>
    </source>
</evidence>
<name>K9ZXQ4_DEIPD</name>
<dbReference type="InterPro" id="IPR000683">
    <property type="entry name" value="Gfo/Idh/MocA-like_OxRdtase_N"/>
</dbReference>
<dbReference type="RefSeq" id="WP_015233993.1">
    <property type="nucleotide sequence ID" value="NC_019793.1"/>
</dbReference>
<dbReference type="eggNOG" id="COG0673">
    <property type="taxonomic scope" value="Bacteria"/>
</dbReference>
<dbReference type="GO" id="GO:0016491">
    <property type="term" value="F:oxidoreductase activity"/>
    <property type="evidence" value="ECO:0007669"/>
    <property type="project" value="UniProtKB-KW"/>
</dbReference>
<dbReference type="PATRIC" id="fig|937777.3.peg.79"/>
<dbReference type="Proteomes" id="UP000010467">
    <property type="component" value="Chromosome"/>
</dbReference>
<dbReference type="EMBL" id="CP003382">
    <property type="protein sequence ID" value="AFZ65682.1"/>
    <property type="molecule type" value="Genomic_DNA"/>
</dbReference>
<evidence type="ECO:0000259" key="3">
    <source>
        <dbReference type="Pfam" id="PF22725"/>
    </source>
</evidence>
<evidence type="ECO:0000313" key="4">
    <source>
        <dbReference type="EMBL" id="AFZ65682.1"/>
    </source>
</evidence>
<gene>
    <name evidence="4" type="ordered locus">Deipe_0074</name>
</gene>
<organism evidence="4 5">
    <name type="scientific">Deinococcus peraridilitoris (strain DSM 19664 / LMG 22246 / CIP 109416 / KR-200)</name>
    <dbReference type="NCBI Taxonomy" id="937777"/>
    <lineage>
        <taxon>Bacteria</taxon>
        <taxon>Thermotogati</taxon>
        <taxon>Deinococcota</taxon>
        <taxon>Deinococci</taxon>
        <taxon>Deinococcales</taxon>
        <taxon>Deinococcaceae</taxon>
        <taxon>Deinococcus</taxon>
    </lineage>
</organism>
<dbReference type="AlphaFoldDB" id="K9ZXQ4"/>
<evidence type="ECO:0000256" key="1">
    <source>
        <dbReference type="ARBA" id="ARBA00023002"/>
    </source>
</evidence>
<dbReference type="PANTHER" id="PTHR43818:SF11">
    <property type="entry name" value="BCDNA.GH03377"/>
    <property type="match status" value="1"/>
</dbReference>
<dbReference type="SUPFAM" id="SSF51735">
    <property type="entry name" value="NAD(P)-binding Rossmann-fold domains"/>
    <property type="match status" value="1"/>
</dbReference>
<dbReference type="STRING" id="937777.Deipe_0074"/>
<evidence type="ECO:0000313" key="5">
    <source>
        <dbReference type="Proteomes" id="UP000010467"/>
    </source>
</evidence>
<accession>K9ZXQ4</accession>
<reference evidence="5" key="1">
    <citation type="submission" date="2012-03" db="EMBL/GenBank/DDBJ databases">
        <title>Complete sequence of chromosome of Deinococcus peraridilitoris DSM 19664.</title>
        <authorList>
            <person name="Lucas S."/>
            <person name="Copeland A."/>
            <person name="Lapidus A."/>
            <person name="Glavina del Rio T."/>
            <person name="Dalin E."/>
            <person name="Tice H."/>
            <person name="Bruce D."/>
            <person name="Goodwin L."/>
            <person name="Pitluck S."/>
            <person name="Peters L."/>
            <person name="Mikhailova N."/>
            <person name="Lu M."/>
            <person name="Kyrpides N."/>
            <person name="Mavromatis K."/>
            <person name="Ivanova N."/>
            <person name="Brettin T."/>
            <person name="Detter J.C."/>
            <person name="Han C."/>
            <person name="Larimer F."/>
            <person name="Land M."/>
            <person name="Hauser L."/>
            <person name="Markowitz V."/>
            <person name="Cheng J.-F."/>
            <person name="Hugenholtz P."/>
            <person name="Woyke T."/>
            <person name="Wu D."/>
            <person name="Pukall R."/>
            <person name="Steenblock K."/>
            <person name="Brambilla E."/>
            <person name="Klenk H.-P."/>
            <person name="Eisen J.A."/>
        </authorList>
    </citation>
    <scope>NUCLEOTIDE SEQUENCE [LARGE SCALE GENOMIC DNA]</scope>
    <source>
        <strain evidence="5">DSM 19664 / LMG 22246 / CIP 109416 / KR-200</strain>
    </source>
</reference>
<protein>
    <submittedName>
        <fullName evidence="4">Putative dehydrogenase</fullName>
    </submittedName>
</protein>
<dbReference type="KEGG" id="dpd:Deipe_0074"/>
<dbReference type="SUPFAM" id="SSF55347">
    <property type="entry name" value="Glyceraldehyde-3-phosphate dehydrogenase-like, C-terminal domain"/>
    <property type="match status" value="1"/>
</dbReference>
<feature type="domain" description="GFO/IDH/MocA-like oxidoreductase" evidence="3">
    <location>
        <begin position="137"/>
        <end position="254"/>
    </location>
</feature>
<dbReference type="Pfam" id="PF01408">
    <property type="entry name" value="GFO_IDH_MocA"/>
    <property type="match status" value="1"/>
</dbReference>
<keyword evidence="1" id="KW-0560">Oxidoreductase</keyword>
<proteinExistence type="predicted"/>
<dbReference type="Gene3D" id="3.40.50.720">
    <property type="entry name" value="NAD(P)-binding Rossmann-like Domain"/>
    <property type="match status" value="1"/>
</dbReference>
<keyword evidence="5" id="KW-1185">Reference proteome</keyword>
<dbReference type="InterPro" id="IPR050463">
    <property type="entry name" value="Gfo/Idh/MocA_oxidrdct_glycsds"/>
</dbReference>
<dbReference type="InterPro" id="IPR036291">
    <property type="entry name" value="NAD(P)-bd_dom_sf"/>
</dbReference>
<dbReference type="InterPro" id="IPR055170">
    <property type="entry name" value="GFO_IDH_MocA-like_dom"/>
</dbReference>
<dbReference type="Gene3D" id="3.30.360.10">
    <property type="entry name" value="Dihydrodipicolinate Reductase, domain 2"/>
    <property type="match status" value="1"/>
</dbReference>
<dbReference type="HOGENOM" id="CLU_023194_1_4_0"/>
<sequence length="331" mass="35709">MNHTDSTIRVGIIGLGAIGGRLLREFQAHDAFQVTHLHDSDAARSEEAARETGAVACATSTELLASDVDLVYIAVPPSAHFDLTLAALKSGKHVLCEKPLAVSTEEARAMLGAARAAGRVHAMQLPLYHSPGVRVFAERLHSGTLGDLRRADLTLVFPEWPRAWQMNPWIGRREQGGPIRECTPHLFEVIERSLGRVARLRADVVYPVDGVSSEESAHGVLELESGLRVGVSLLCHVQRPETVALTVYGANGTLGLERWTQPVYSADQDIPKALALEADTTQGKLLDHLAAAIHGREADLPGFGVGLRLQCLQEAWEQASATGSWIVVGPE</sequence>